<feature type="region of interest" description="Disordered" evidence="3">
    <location>
        <begin position="192"/>
        <end position="244"/>
    </location>
</feature>
<feature type="compositionally biased region" description="Pro residues" evidence="3">
    <location>
        <begin position="213"/>
        <end position="227"/>
    </location>
</feature>
<name>A0A8K1C6R1_PYTOL</name>
<keyword evidence="6" id="KW-1185">Reference proteome</keyword>
<sequence>MKFAVFASSAALVASTVNAHGYMSVPKADFPNGIDTSYLKTIDADNHAVFKGNKWNDSPDNNVAMFTKVFKSQSTYKTLKDLIDSEKVDACGKNVLNAQAIDVSKENSVKWGNDQEQKGFITSHSGPCEVWIDNTKVAQADNCVKAYPTYPASIPVDYSACKGECTLTFYWLALHEPKWQIYKNCAKIKNGSGGGATAPTTAPTTPSKAPTTPTNPQPTNAPQPTSTPAPTKKNCSRRRALRQE</sequence>
<feature type="chain" id="PRO_5035446693" evidence="4">
    <location>
        <begin position="20"/>
        <end position="244"/>
    </location>
</feature>
<dbReference type="PANTHER" id="PTHR36575">
    <property type="entry name" value="BINDING PROTEIN, PUTATIVE (AFU_ORTHOLOGUE AFUA_1G14430)-RELATED"/>
    <property type="match status" value="1"/>
</dbReference>
<dbReference type="InterPro" id="IPR052282">
    <property type="entry name" value="Starch-active_LPMO"/>
</dbReference>
<comment type="caution">
    <text evidence="5">The sequence shown here is derived from an EMBL/GenBank/DDBJ whole genome shotgun (WGS) entry which is preliminary data.</text>
</comment>
<evidence type="ECO:0000256" key="4">
    <source>
        <dbReference type="SAM" id="SignalP"/>
    </source>
</evidence>
<feature type="compositionally biased region" description="Basic residues" evidence="3">
    <location>
        <begin position="234"/>
        <end position="244"/>
    </location>
</feature>
<keyword evidence="2" id="KW-0186">Copper</keyword>
<protein>
    <submittedName>
        <fullName evidence="5">Uncharacterized protein</fullName>
    </submittedName>
</protein>
<gene>
    <name evidence="5" type="ORF">Poli38472_002982</name>
</gene>
<accession>A0A8K1C6R1</accession>
<dbReference type="OrthoDB" id="162741at2759"/>
<evidence type="ECO:0000313" key="6">
    <source>
        <dbReference type="Proteomes" id="UP000794436"/>
    </source>
</evidence>
<keyword evidence="4" id="KW-0732">Signal</keyword>
<dbReference type="PANTHER" id="PTHR36575:SF2">
    <property type="entry name" value="CHITIN-BINDING TYPE-4 DOMAIN-CONTAINING PROTEIN-RELATED"/>
    <property type="match status" value="1"/>
</dbReference>
<organism evidence="5 6">
    <name type="scientific">Pythium oligandrum</name>
    <name type="common">Mycoparasitic fungus</name>
    <dbReference type="NCBI Taxonomy" id="41045"/>
    <lineage>
        <taxon>Eukaryota</taxon>
        <taxon>Sar</taxon>
        <taxon>Stramenopiles</taxon>
        <taxon>Oomycota</taxon>
        <taxon>Peronosporomycetes</taxon>
        <taxon>Pythiales</taxon>
        <taxon>Pythiaceae</taxon>
        <taxon>Pythium</taxon>
    </lineage>
</organism>
<evidence type="ECO:0000256" key="2">
    <source>
        <dbReference type="ARBA" id="ARBA00023008"/>
    </source>
</evidence>
<dbReference type="Proteomes" id="UP000794436">
    <property type="component" value="Unassembled WGS sequence"/>
</dbReference>
<evidence type="ECO:0000256" key="1">
    <source>
        <dbReference type="ARBA" id="ARBA00001973"/>
    </source>
</evidence>
<dbReference type="EMBL" id="SPLM01000144">
    <property type="protein sequence ID" value="TMW57057.1"/>
    <property type="molecule type" value="Genomic_DNA"/>
</dbReference>
<feature type="compositionally biased region" description="Low complexity" evidence="3">
    <location>
        <begin position="197"/>
        <end position="212"/>
    </location>
</feature>
<dbReference type="AlphaFoldDB" id="A0A8K1C6R1"/>
<comment type="cofactor">
    <cofactor evidence="1">
        <name>Cu(2+)</name>
        <dbReference type="ChEBI" id="CHEBI:29036"/>
    </cofactor>
</comment>
<reference evidence="5" key="1">
    <citation type="submission" date="2019-03" db="EMBL/GenBank/DDBJ databases">
        <title>Long read genome sequence of the mycoparasitic Pythium oligandrum ATCC 38472 isolated from sugarbeet rhizosphere.</title>
        <authorList>
            <person name="Gaulin E."/>
        </authorList>
    </citation>
    <scope>NUCLEOTIDE SEQUENCE</scope>
    <source>
        <strain evidence="5">ATCC 38472_TT</strain>
    </source>
</reference>
<evidence type="ECO:0000313" key="5">
    <source>
        <dbReference type="EMBL" id="TMW57057.1"/>
    </source>
</evidence>
<proteinExistence type="predicted"/>
<evidence type="ECO:0000256" key="3">
    <source>
        <dbReference type="SAM" id="MobiDB-lite"/>
    </source>
</evidence>
<feature type="signal peptide" evidence="4">
    <location>
        <begin position="1"/>
        <end position="19"/>
    </location>
</feature>